<dbReference type="Pfam" id="PF00076">
    <property type="entry name" value="RRM_1"/>
    <property type="match status" value="1"/>
</dbReference>
<dbReference type="Gene3D" id="3.30.70.330">
    <property type="match status" value="1"/>
</dbReference>
<reference evidence="4" key="2">
    <citation type="journal article" date="2007" name="Science">
        <title>Draft genome sequence of the sexually transmitted pathogen Trichomonas vaginalis.</title>
        <authorList>
            <person name="Carlton J.M."/>
            <person name="Hirt R.P."/>
            <person name="Silva J.C."/>
            <person name="Delcher A.L."/>
            <person name="Schatz M."/>
            <person name="Zhao Q."/>
            <person name="Wortman J.R."/>
            <person name="Bidwell S.L."/>
            <person name="Alsmark U.C.M."/>
            <person name="Besteiro S."/>
            <person name="Sicheritz-Ponten T."/>
            <person name="Noel C.J."/>
            <person name="Dacks J.B."/>
            <person name="Foster P.G."/>
            <person name="Simillion C."/>
            <person name="Van de Peer Y."/>
            <person name="Miranda-Saavedra D."/>
            <person name="Barton G.J."/>
            <person name="Westrop G.D."/>
            <person name="Mueller S."/>
            <person name="Dessi D."/>
            <person name="Fiori P.L."/>
            <person name="Ren Q."/>
            <person name="Paulsen I."/>
            <person name="Zhang H."/>
            <person name="Bastida-Corcuera F.D."/>
            <person name="Simoes-Barbosa A."/>
            <person name="Brown M.T."/>
            <person name="Hayes R.D."/>
            <person name="Mukherjee M."/>
            <person name="Okumura C.Y."/>
            <person name="Schneider R."/>
            <person name="Smith A.J."/>
            <person name="Vanacova S."/>
            <person name="Villalvazo M."/>
            <person name="Haas B.J."/>
            <person name="Pertea M."/>
            <person name="Feldblyum T.V."/>
            <person name="Utterback T.R."/>
            <person name="Shu C.L."/>
            <person name="Osoegawa K."/>
            <person name="de Jong P.J."/>
            <person name="Hrdy I."/>
            <person name="Horvathova L."/>
            <person name="Zubacova Z."/>
            <person name="Dolezal P."/>
            <person name="Malik S.B."/>
            <person name="Logsdon J.M. Jr."/>
            <person name="Henze K."/>
            <person name="Gupta A."/>
            <person name="Wang C.C."/>
            <person name="Dunne R.L."/>
            <person name="Upcroft J.A."/>
            <person name="Upcroft P."/>
            <person name="White O."/>
            <person name="Salzberg S.L."/>
            <person name="Tang P."/>
            <person name="Chiu C.-H."/>
            <person name="Lee Y.-S."/>
            <person name="Embley T.M."/>
            <person name="Coombs G.H."/>
            <person name="Mottram J.C."/>
            <person name="Tachezy J."/>
            <person name="Fraser-Liggett C.M."/>
            <person name="Johnson P.J."/>
        </authorList>
    </citation>
    <scope>NUCLEOTIDE SEQUENCE [LARGE SCALE GENOMIC DNA]</scope>
    <source>
        <strain evidence="4">G3</strain>
    </source>
</reference>
<keyword evidence="1" id="KW-0694">RNA-binding</keyword>
<feature type="compositionally biased region" description="Low complexity" evidence="2">
    <location>
        <begin position="283"/>
        <end position="294"/>
    </location>
</feature>
<keyword evidence="5" id="KW-1185">Reference proteome</keyword>
<feature type="compositionally biased region" description="Low complexity" evidence="2">
    <location>
        <begin position="351"/>
        <end position="369"/>
    </location>
</feature>
<gene>
    <name evidence="4" type="ORF">TVAG_302340</name>
</gene>
<dbReference type="eggNOG" id="KOG4660">
    <property type="taxonomic scope" value="Eukaryota"/>
</dbReference>
<feature type="domain" description="RRM" evidence="3">
    <location>
        <begin position="37"/>
        <end position="109"/>
    </location>
</feature>
<dbReference type="VEuPathDB" id="TrichDB:TVAGG3_0172990"/>
<protein>
    <recommendedName>
        <fullName evidence="3">RRM domain-containing protein</fullName>
    </recommendedName>
</protein>
<dbReference type="InterPro" id="IPR000504">
    <property type="entry name" value="RRM_dom"/>
</dbReference>
<dbReference type="SMR" id="A2EGQ9"/>
<feature type="compositionally biased region" description="Basic and acidic residues" evidence="2">
    <location>
        <begin position="190"/>
        <end position="230"/>
    </location>
</feature>
<dbReference type="RefSeq" id="XP_001320370.1">
    <property type="nucleotide sequence ID" value="XM_001320335.1"/>
</dbReference>
<dbReference type="SMART" id="SM00360">
    <property type="entry name" value="RRM"/>
    <property type="match status" value="2"/>
</dbReference>
<feature type="compositionally biased region" description="Low complexity" evidence="2">
    <location>
        <begin position="376"/>
        <end position="390"/>
    </location>
</feature>
<evidence type="ECO:0000313" key="5">
    <source>
        <dbReference type="Proteomes" id="UP000001542"/>
    </source>
</evidence>
<dbReference type="OrthoDB" id="439808at2759"/>
<evidence type="ECO:0000256" key="2">
    <source>
        <dbReference type="SAM" id="MobiDB-lite"/>
    </source>
</evidence>
<name>A2EGQ9_TRIV3</name>
<feature type="compositionally biased region" description="Polar residues" evidence="2">
    <location>
        <begin position="391"/>
        <end position="401"/>
    </location>
</feature>
<dbReference type="VEuPathDB" id="TrichDB:TVAG_302340"/>
<dbReference type="Proteomes" id="UP000001542">
    <property type="component" value="Unassembled WGS sequence"/>
</dbReference>
<dbReference type="EMBL" id="DS113384">
    <property type="protein sequence ID" value="EAY08147.1"/>
    <property type="molecule type" value="Genomic_DNA"/>
</dbReference>
<sequence length="401" mass="46857">MAENEQQQNGSNLAMNSNIRVNTQNKPAQENNKIPVHVVFFYNIRYDTKPDVVRKFAEKFGEIKSIFDRQDAGQYFVTYYDIRDAKRAVEQAPFQEIEGREVKANYAFKNDKNKKDPVCATIQFTTSSSQITESDIHAKLSEFGEIRQIRKDGDNVFVVKYFNLRSVNKALENPEVEIMGEKVTLEARIGEDDGISREPDAIKKSDKRRDEKDFHKRDDRNNNNKPRNERTQQPQVQQTQQYQAQPQYQNYPPQQPYYPPQYPPQQAAPPPYPYNYPYPPQPAQQYQYPQNHYSYPPPPPHQQQPYPYQPPPPPAYPYPQAQHQQPPYQPQHYAQQPTYQPQETHTQPSYRQEQPRQTPSPPQSQQTQQTPPPAPATQQQQQQTQEKPQQSSISKLLTLLQ</sequence>
<evidence type="ECO:0000256" key="1">
    <source>
        <dbReference type="PROSITE-ProRule" id="PRU00176"/>
    </source>
</evidence>
<dbReference type="InParanoid" id="A2EGQ9"/>
<dbReference type="GO" id="GO:0000381">
    <property type="term" value="P:regulation of alternative mRNA splicing, via spliceosome"/>
    <property type="evidence" value="ECO:0000318"/>
    <property type="project" value="GO_Central"/>
</dbReference>
<dbReference type="GO" id="GO:0003729">
    <property type="term" value="F:mRNA binding"/>
    <property type="evidence" value="ECO:0000318"/>
    <property type="project" value="GO_Central"/>
</dbReference>
<feature type="compositionally biased region" description="Pro residues" evidence="2">
    <location>
        <begin position="253"/>
        <end position="282"/>
    </location>
</feature>
<dbReference type="InterPro" id="IPR012677">
    <property type="entry name" value="Nucleotide-bd_a/b_plait_sf"/>
</dbReference>
<dbReference type="PROSITE" id="PS50102">
    <property type="entry name" value="RRM"/>
    <property type="match status" value="1"/>
</dbReference>
<feature type="compositionally biased region" description="Low complexity" evidence="2">
    <location>
        <begin position="232"/>
        <end position="252"/>
    </location>
</feature>
<dbReference type="AlphaFoldDB" id="A2EGQ9"/>
<feature type="compositionally biased region" description="Pro residues" evidence="2">
    <location>
        <begin position="295"/>
        <end position="317"/>
    </location>
</feature>
<feature type="region of interest" description="Disordered" evidence="2">
    <location>
        <begin position="190"/>
        <end position="401"/>
    </location>
</feature>
<proteinExistence type="predicted"/>
<dbReference type="SUPFAM" id="SSF54928">
    <property type="entry name" value="RNA-binding domain, RBD"/>
    <property type="match status" value="1"/>
</dbReference>
<dbReference type="GO" id="GO:0016607">
    <property type="term" value="C:nuclear speck"/>
    <property type="evidence" value="ECO:0000318"/>
    <property type="project" value="GO_Central"/>
</dbReference>
<evidence type="ECO:0000259" key="3">
    <source>
        <dbReference type="PROSITE" id="PS50102"/>
    </source>
</evidence>
<accession>A2EGQ9</accession>
<organism evidence="4 5">
    <name type="scientific">Trichomonas vaginalis (strain ATCC PRA-98 / G3)</name>
    <dbReference type="NCBI Taxonomy" id="412133"/>
    <lineage>
        <taxon>Eukaryota</taxon>
        <taxon>Metamonada</taxon>
        <taxon>Parabasalia</taxon>
        <taxon>Trichomonadida</taxon>
        <taxon>Trichomonadidae</taxon>
        <taxon>Trichomonas</taxon>
    </lineage>
</organism>
<feature type="compositionally biased region" description="Low complexity" evidence="2">
    <location>
        <begin position="318"/>
        <end position="342"/>
    </location>
</feature>
<dbReference type="InterPro" id="IPR035979">
    <property type="entry name" value="RBD_domain_sf"/>
</dbReference>
<evidence type="ECO:0000313" key="4">
    <source>
        <dbReference type="EMBL" id="EAY08147.1"/>
    </source>
</evidence>
<reference evidence="4" key="1">
    <citation type="submission" date="2006-10" db="EMBL/GenBank/DDBJ databases">
        <authorList>
            <person name="Amadeo P."/>
            <person name="Zhao Q."/>
            <person name="Wortman J."/>
            <person name="Fraser-Liggett C."/>
            <person name="Carlton J."/>
        </authorList>
    </citation>
    <scope>NUCLEOTIDE SEQUENCE</scope>
    <source>
        <strain evidence="4">G3</strain>
    </source>
</reference>
<dbReference type="STRING" id="5722.A2EGQ9"/>
<dbReference type="KEGG" id="tva:4766045"/>
<dbReference type="OMA" id="VIENHAN"/>